<proteinExistence type="predicted"/>
<feature type="region of interest" description="Disordered" evidence="1">
    <location>
        <begin position="110"/>
        <end position="139"/>
    </location>
</feature>
<name>A0AAV4J4U9_9GAST</name>
<feature type="compositionally biased region" description="Basic and acidic residues" evidence="1">
    <location>
        <begin position="110"/>
        <end position="123"/>
    </location>
</feature>
<feature type="non-terminal residue" evidence="3">
    <location>
        <position position="1"/>
    </location>
</feature>
<dbReference type="AlphaFoldDB" id="A0AAV4J4U9"/>
<dbReference type="Proteomes" id="UP000762676">
    <property type="component" value="Unassembled WGS sequence"/>
</dbReference>
<organism evidence="3 4">
    <name type="scientific">Elysia marginata</name>
    <dbReference type="NCBI Taxonomy" id="1093978"/>
    <lineage>
        <taxon>Eukaryota</taxon>
        <taxon>Metazoa</taxon>
        <taxon>Spiralia</taxon>
        <taxon>Lophotrochozoa</taxon>
        <taxon>Mollusca</taxon>
        <taxon>Gastropoda</taxon>
        <taxon>Heterobranchia</taxon>
        <taxon>Euthyneura</taxon>
        <taxon>Panpulmonata</taxon>
        <taxon>Sacoglossa</taxon>
        <taxon>Placobranchoidea</taxon>
        <taxon>Plakobranchidae</taxon>
        <taxon>Elysia</taxon>
    </lineage>
</organism>
<evidence type="ECO:0000313" key="3">
    <source>
        <dbReference type="EMBL" id="GFS16895.1"/>
    </source>
</evidence>
<keyword evidence="2" id="KW-0812">Transmembrane</keyword>
<feature type="transmembrane region" description="Helical" evidence="2">
    <location>
        <begin position="67"/>
        <end position="87"/>
    </location>
</feature>
<keyword evidence="4" id="KW-1185">Reference proteome</keyword>
<gene>
    <name evidence="3" type="ORF">ElyMa_001484000</name>
</gene>
<feature type="non-terminal residue" evidence="3">
    <location>
        <position position="139"/>
    </location>
</feature>
<sequence length="139" mass="15146">AGTVITFDAHVTDQGQTPGALSSVNPARVSVRFLPCPTDTTTAAPVTQAPDATTATLDAAKVNNNPWIIIAALLAVLMLSLLSFMIWRYGRLCAHSCKNISCKPCRNWCKKDPPRRPPKRELPPNRPPKRRPESPPPTP</sequence>
<accession>A0AAV4J4U9</accession>
<protein>
    <submittedName>
        <fullName evidence="3">Uncharacterized protein</fullName>
    </submittedName>
</protein>
<comment type="caution">
    <text evidence="3">The sequence shown here is derived from an EMBL/GenBank/DDBJ whole genome shotgun (WGS) entry which is preliminary data.</text>
</comment>
<evidence type="ECO:0000256" key="1">
    <source>
        <dbReference type="SAM" id="MobiDB-lite"/>
    </source>
</evidence>
<keyword evidence="2" id="KW-1133">Transmembrane helix</keyword>
<evidence type="ECO:0000256" key="2">
    <source>
        <dbReference type="SAM" id="Phobius"/>
    </source>
</evidence>
<evidence type="ECO:0000313" key="4">
    <source>
        <dbReference type="Proteomes" id="UP000762676"/>
    </source>
</evidence>
<dbReference type="EMBL" id="BMAT01002930">
    <property type="protein sequence ID" value="GFS16895.1"/>
    <property type="molecule type" value="Genomic_DNA"/>
</dbReference>
<reference evidence="3 4" key="1">
    <citation type="journal article" date="2021" name="Elife">
        <title>Chloroplast acquisition without the gene transfer in kleptoplastic sea slugs, Plakobranchus ocellatus.</title>
        <authorList>
            <person name="Maeda T."/>
            <person name="Takahashi S."/>
            <person name="Yoshida T."/>
            <person name="Shimamura S."/>
            <person name="Takaki Y."/>
            <person name="Nagai Y."/>
            <person name="Toyoda A."/>
            <person name="Suzuki Y."/>
            <person name="Arimoto A."/>
            <person name="Ishii H."/>
            <person name="Satoh N."/>
            <person name="Nishiyama T."/>
            <person name="Hasebe M."/>
            <person name="Maruyama T."/>
            <person name="Minagawa J."/>
            <person name="Obokata J."/>
            <person name="Shigenobu S."/>
        </authorList>
    </citation>
    <scope>NUCLEOTIDE SEQUENCE [LARGE SCALE GENOMIC DNA]</scope>
</reference>
<keyword evidence="2" id="KW-0472">Membrane</keyword>